<keyword evidence="3" id="KW-0862">Zinc</keyword>
<dbReference type="Proteomes" id="UP000019804">
    <property type="component" value="Unassembled WGS sequence"/>
</dbReference>
<dbReference type="GeneID" id="63700867"/>
<dbReference type="PROSITE" id="PS50048">
    <property type="entry name" value="ZN2_CY6_FUNGAL_2"/>
    <property type="match status" value="1"/>
</dbReference>
<dbReference type="GO" id="GO:0008270">
    <property type="term" value="F:zinc ion binding"/>
    <property type="evidence" value="ECO:0007669"/>
    <property type="project" value="InterPro"/>
</dbReference>
<dbReference type="HOGENOM" id="CLU_016574_7_2_1"/>
<sequence>MFLRPTKRACDGCISRKVRCSGTWPCDTCRSGPKQINCTYFKPARKRGPKVRRPAEIPSDRMPSGCRVSANDLAETTPRDGFVIERSPDSARSWSQTIPQATLAYIVREYQRSSYSVWPVINVKVLLQRLESDNDPSTYCLALALCAATMAQLQLAPLINGDREIECKLLATECLHLREEIKYREHLDARSVLVSLFLHVYHAKINKRNSAMLFIQEAISGARLLKLDDDGMVAREWSKDENVIANCDILFTLLWVSERGYAMHLGLKPSYKSPTWLSDRAQTSENAHVQGLIEHARLFAALDGVITGESNLAGLPASTLTETEAALSTLSLGQGERAPTRMADYCITKEWMRIIIWQEALSRHLLSSTSYLELMTFRFPVHVGRDLLCSLQGFSRSDLLPLGRDQLLKCFEITNSLADTVLCTSFIVASFQGFHVGPQDLLHALYQKLLPFLDQDQTLKSILHVKTAKSLVTAPARALYLGINEQWLGEDQNNDSIDSCLDLATNVRSAISDIPDYSV</sequence>
<keyword evidence="2" id="KW-0479">Metal-binding</keyword>
<evidence type="ECO:0000256" key="2">
    <source>
        <dbReference type="ARBA" id="ARBA00022723"/>
    </source>
</evidence>
<evidence type="ECO:0000256" key="3">
    <source>
        <dbReference type="ARBA" id="ARBA00022833"/>
    </source>
</evidence>
<dbReference type="AlphaFoldDB" id="A0A017SDP6"/>
<dbReference type="EMBL" id="KK088423">
    <property type="protein sequence ID" value="EYE95118.1"/>
    <property type="molecule type" value="Genomic_DNA"/>
</dbReference>
<dbReference type="CDD" id="cd00067">
    <property type="entry name" value="GAL4"/>
    <property type="match status" value="1"/>
</dbReference>
<keyword evidence="10" id="KW-1185">Reference proteome</keyword>
<reference evidence="10" key="1">
    <citation type="journal article" date="2014" name="Nat. Commun.">
        <title>Genomic adaptations of the halophilic Dead Sea filamentous fungus Eurotium rubrum.</title>
        <authorList>
            <person name="Kis-Papo T."/>
            <person name="Weig A.R."/>
            <person name="Riley R."/>
            <person name="Persoh D."/>
            <person name="Salamov A."/>
            <person name="Sun H."/>
            <person name="Lipzen A."/>
            <person name="Wasser S.P."/>
            <person name="Rambold G."/>
            <person name="Grigoriev I.V."/>
            <person name="Nevo E."/>
        </authorList>
    </citation>
    <scope>NUCLEOTIDE SEQUENCE [LARGE SCALE GENOMIC DNA]</scope>
    <source>
        <strain evidence="10">CBS 135680</strain>
    </source>
</reference>
<evidence type="ECO:0000256" key="7">
    <source>
        <dbReference type="ARBA" id="ARBA00023242"/>
    </source>
</evidence>
<dbReference type="PANTHER" id="PTHR31668:SF18">
    <property type="entry name" value="MALTOSE FERMENTATION REGULATORY PROTEIN MAL13-RELATED"/>
    <property type="match status" value="1"/>
</dbReference>
<evidence type="ECO:0000313" key="9">
    <source>
        <dbReference type="EMBL" id="EYE95118.1"/>
    </source>
</evidence>
<evidence type="ECO:0000256" key="5">
    <source>
        <dbReference type="ARBA" id="ARBA00023125"/>
    </source>
</evidence>
<organism evidence="9 10">
    <name type="scientific">Aspergillus ruber (strain CBS 135680)</name>
    <dbReference type="NCBI Taxonomy" id="1388766"/>
    <lineage>
        <taxon>Eukaryota</taxon>
        <taxon>Fungi</taxon>
        <taxon>Dikarya</taxon>
        <taxon>Ascomycota</taxon>
        <taxon>Pezizomycotina</taxon>
        <taxon>Eurotiomycetes</taxon>
        <taxon>Eurotiomycetidae</taxon>
        <taxon>Eurotiales</taxon>
        <taxon>Aspergillaceae</taxon>
        <taxon>Aspergillus</taxon>
        <taxon>Aspergillus subgen. Aspergillus</taxon>
    </lineage>
</organism>
<evidence type="ECO:0000256" key="4">
    <source>
        <dbReference type="ARBA" id="ARBA00023015"/>
    </source>
</evidence>
<dbReference type="GO" id="GO:0005634">
    <property type="term" value="C:nucleus"/>
    <property type="evidence" value="ECO:0007669"/>
    <property type="project" value="UniProtKB-SubCell"/>
</dbReference>
<comment type="subcellular location">
    <subcellularLocation>
        <location evidence="1">Nucleus</location>
    </subcellularLocation>
</comment>
<proteinExistence type="predicted"/>
<feature type="domain" description="Zn(2)-C6 fungal-type" evidence="8">
    <location>
        <begin position="9"/>
        <end position="40"/>
    </location>
</feature>
<dbReference type="SMART" id="SM00066">
    <property type="entry name" value="GAL4"/>
    <property type="match status" value="1"/>
</dbReference>
<protein>
    <recommendedName>
        <fullName evidence="8">Zn(2)-C6 fungal-type domain-containing protein</fullName>
    </recommendedName>
</protein>
<evidence type="ECO:0000259" key="8">
    <source>
        <dbReference type="PROSITE" id="PS50048"/>
    </source>
</evidence>
<keyword evidence="4" id="KW-0805">Transcription regulation</keyword>
<evidence type="ECO:0000313" key="10">
    <source>
        <dbReference type="Proteomes" id="UP000019804"/>
    </source>
</evidence>
<dbReference type="GO" id="GO:0000981">
    <property type="term" value="F:DNA-binding transcription factor activity, RNA polymerase II-specific"/>
    <property type="evidence" value="ECO:0007669"/>
    <property type="project" value="InterPro"/>
</dbReference>
<dbReference type="InterPro" id="IPR036864">
    <property type="entry name" value="Zn2-C6_fun-type_DNA-bd_sf"/>
</dbReference>
<dbReference type="Gene3D" id="4.10.240.10">
    <property type="entry name" value="Zn(2)-C6 fungal-type DNA-binding domain"/>
    <property type="match status" value="1"/>
</dbReference>
<dbReference type="GO" id="GO:0003677">
    <property type="term" value="F:DNA binding"/>
    <property type="evidence" value="ECO:0007669"/>
    <property type="project" value="UniProtKB-KW"/>
</dbReference>
<dbReference type="InterPro" id="IPR001138">
    <property type="entry name" value="Zn2Cys6_DnaBD"/>
</dbReference>
<evidence type="ECO:0000256" key="6">
    <source>
        <dbReference type="ARBA" id="ARBA00023163"/>
    </source>
</evidence>
<dbReference type="InterPro" id="IPR050797">
    <property type="entry name" value="Carb_Metab_Trans_Reg"/>
</dbReference>
<name>A0A017SDP6_ASPRC</name>
<evidence type="ECO:0000256" key="1">
    <source>
        <dbReference type="ARBA" id="ARBA00004123"/>
    </source>
</evidence>
<dbReference type="RefSeq" id="XP_040638806.1">
    <property type="nucleotide sequence ID" value="XM_040785743.1"/>
</dbReference>
<keyword evidence="6" id="KW-0804">Transcription</keyword>
<dbReference type="SUPFAM" id="SSF57701">
    <property type="entry name" value="Zn2/Cys6 DNA-binding domain"/>
    <property type="match status" value="1"/>
</dbReference>
<dbReference type="OrthoDB" id="434972at2759"/>
<gene>
    <name evidence="9" type="ORF">EURHEDRAFT_500484</name>
</gene>
<accession>A0A017SDP6</accession>
<keyword evidence="7" id="KW-0539">Nucleus</keyword>
<keyword evidence="5" id="KW-0238">DNA-binding</keyword>
<dbReference type="PANTHER" id="PTHR31668">
    <property type="entry name" value="GLUCOSE TRANSPORT TRANSCRIPTION REGULATOR RGT1-RELATED-RELATED"/>
    <property type="match status" value="1"/>
</dbReference>